<evidence type="ECO:0000313" key="2">
    <source>
        <dbReference type="EMBL" id="CAL6051445.1"/>
    </source>
</evidence>
<organism evidence="1">
    <name type="scientific">Hexamita inflata</name>
    <dbReference type="NCBI Taxonomy" id="28002"/>
    <lineage>
        <taxon>Eukaryota</taxon>
        <taxon>Metamonada</taxon>
        <taxon>Diplomonadida</taxon>
        <taxon>Hexamitidae</taxon>
        <taxon>Hexamitinae</taxon>
        <taxon>Hexamita</taxon>
    </lineage>
</organism>
<evidence type="ECO:0000313" key="1">
    <source>
        <dbReference type="EMBL" id="CAI9956627.1"/>
    </source>
</evidence>
<keyword evidence="3" id="KW-1185">Reference proteome</keyword>
<sequence>MFYYSQFDSSMIIKRNGGQNKCQRNDLTQFSGQNFTKIRIDGRTKYQQKLCKTEFVLKSCNSVIDKVEVYYCQINLDEAAGNFRHIVFKNCTFSGRLSDKFNAESLKFFCGIQLYSLSAGYVKEINIISDKQDNGVDFTNVNKMKNLNKIQFKNTSVNLSQLNGTWKYVSMANCDLREQISNNLQVEYFQISNYAQNILSMFVNYEFIHVCLTLRSQKELSFLKQIKWQSINLTLYYTTIDLELLSGHYDTFKAIYCTVLNNFSAQFSCNKMILIRIMTKDSISVHKQYNTQILLEIHCEQLYIIGDADVDYLPANIRELYLYSCKIRLRNTLLNLETMKLMYCTRFQIRTSQVPSLKQLSVSEYCADKKLLQFKYGITKRQDINQQKYSLLIAIQPVIQENNTKLHSIQKQRILFYNMNVFKLHSGYE</sequence>
<comment type="caution">
    <text evidence="1">The sequence shown here is derived from an EMBL/GenBank/DDBJ whole genome shotgun (WGS) entry which is preliminary data.</text>
</comment>
<dbReference type="AlphaFoldDB" id="A0AA86QMI8"/>
<accession>A0AA86QMI8</accession>
<proteinExistence type="predicted"/>
<gene>
    <name evidence="1" type="ORF">HINF_LOCUS44272</name>
    <name evidence="2" type="ORF">HINF_LOCUS44373</name>
</gene>
<protein>
    <submittedName>
        <fullName evidence="2">Hypothetical_protein</fullName>
    </submittedName>
</protein>
<evidence type="ECO:0000313" key="3">
    <source>
        <dbReference type="Proteomes" id="UP001642409"/>
    </source>
</evidence>
<reference evidence="1" key="1">
    <citation type="submission" date="2023-06" db="EMBL/GenBank/DDBJ databases">
        <authorList>
            <person name="Kurt Z."/>
        </authorList>
    </citation>
    <scope>NUCLEOTIDE SEQUENCE</scope>
</reference>
<dbReference type="EMBL" id="CAXDID020000188">
    <property type="protein sequence ID" value="CAL6051445.1"/>
    <property type="molecule type" value="Genomic_DNA"/>
</dbReference>
<dbReference type="Proteomes" id="UP001642409">
    <property type="component" value="Unassembled WGS sequence"/>
</dbReference>
<dbReference type="EMBL" id="CATOUU010000878">
    <property type="protein sequence ID" value="CAI9956627.1"/>
    <property type="molecule type" value="Genomic_DNA"/>
</dbReference>
<name>A0AA86QMI8_9EUKA</name>
<reference evidence="2 3" key="2">
    <citation type="submission" date="2024-07" db="EMBL/GenBank/DDBJ databases">
        <authorList>
            <person name="Akdeniz Z."/>
        </authorList>
    </citation>
    <scope>NUCLEOTIDE SEQUENCE [LARGE SCALE GENOMIC DNA]</scope>
</reference>